<evidence type="ECO:0000313" key="4">
    <source>
        <dbReference type="Proteomes" id="UP000051373"/>
    </source>
</evidence>
<dbReference type="Pfam" id="PF13439">
    <property type="entry name" value="Glyco_transf_4"/>
    <property type="match status" value="1"/>
</dbReference>
<name>A0A0S8FQ81_UNCW3</name>
<dbReference type="AlphaFoldDB" id="A0A0S8FQ81"/>
<dbReference type="Pfam" id="PF00534">
    <property type="entry name" value="Glycos_transf_1"/>
    <property type="match status" value="1"/>
</dbReference>
<sequence length="379" mass="42787">MKNPRRILFVIPTLRTGGAEKYVLEIASKLAATGHHTHVVSLGPIDDGFVNSVNLEYVTITQLRTRKVLSIRSIWVIYQLFKYIKEKNFDIVHLNLLGADILGGIAAILAGCPFLSTQHNTRSWRYSRKVRKQAAKFLHRGVMYFAHAIIAPTLSVRNYLSETTRIPVDKIKVIYHGIDLKKFSPRLRKIGTYLRIGSVGRFERRKGQIYIIESLPRVLSELKNAKIEVWFAGEGIYEHEVRKRAIELGVIKHVRFLGTLKDIPAYLAKIHILAHAATEGEAFCYAALEGLATGKAVIITNTDGIPEFIKDHYNGILVPIHSSEALADAIIEVTKNPKIYSAISGNAVKSVRPFFSKERAINETFQLYTHILNKRKTNH</sequence>
<dbReference type="GO" id="GO:0016757">
    <property type="term" value="F:glycosyltransferase activity"/>
    <property type="evidence" value="ECO:0007669"/>
    <property type="project" value="InterPro"/>
</dbReference>
<dbReference type="InterPro" id="IPR001296">
    <property type="entry name" value="Glyco_trans_1"/>
</dbReference>
<proteinExistence type="predicted"/>
<reference evidence="3 4" key="1">
    <citation type="journal article" date="2015" name="Microbiome">
        <title>Genomic resolution of linkages in carbon, nitrogen, and sulfur cycling among widespread estuary sediment bacteria.</title>
        <authorList>
            <person name="Baker B.J."/>
            <person name="Lazar C.S."/>
            <person name="Teske A.P."/>
            <person name="Dick G.J."/>
        </authorList>
    </citation>
    <scope>NUCLEOTIDE SEQUENCE [LARGE SCALE GENOMIC DNA]</scope>
    <source>
        <strain evidence="3">SM23_42</strain>
    </source>
</reference>
<dbReference type="InterPro" id="IPR028098">
    <property type="entry name" value="Glyco_trans_4-like_N"/>
</dbReference>
<evidence type="ECO:0000259" key="2">
    <source>
        <dbReference type="Pfam" id="PF13439"/>
    </source>
</evidence>
<comment type="caution">
    <text evidence="3">The sequence shown here is derived from an EMBL/GenBank/DDBJ whole genome shotgun (WGS) entry which is preliminary data.</text>
</comment>
<dbReference type="Gene3D" id="3.40.50.2000">
    <property type="entry name" value="Glycogen Phosphorylase B"/>
    <property type="match status" value="2"/>
</dbReference>
<dbReference type="PANTHER" id="PTHR12526:SF630">
    <property type="entry name" value="GLYCOSYLTRANSFERASE"/>
    <property type="match status" value="1"/>
</dbReference>
<gene>
    <name evidence="3" type="ORF">AMJ83_10130</name>
</gene>
<dbReference type="Proteomes" id="UP000051373">
    <property type="component" value="Unassembled WGS sequence"/>
</dbReference>
<dbReference type="EMBL" id="LJUJ01000029">
    <property type="protein sequence ID" value="KPK62670.1"/>
    <property type="molecule type" value="Genomic_DNA"/>
</dbReference>
<evidence type="ECO:0000313" key="3">
    <source>
        <dbReference type="EMBL" id="KPK62670.1"/>
    </source>
</evidence>
<protein>
    <recommendedName>
        <fullName evidence="5">Glycosyltransferase subfamily 4-like N-terminal domain-containing protein</fullName>
    </recommendedName>
</protein>
<dbReference type="SUPFAM" id="SSF53756">
    <property type="entry name" value="UDP-Glycosyltransferase/glycogen phosphorylase"/>
    <property type="match status" value="1"/>
</dbReference>
<feature type="domain" description="Glycosyl transferase family 1" evidence="1">
    <location>
        <begin position="187"/>
        <end position="347"/>
    </location>
</feature>
<dbReference type="CDD" id="cd03801">
    <property type="entry name" value="GT4_PimA-like"/>
    <property type="match status" value="1"/>
</dbReference>
<feature type="domain" description="Glycosyltransferase subfamily 4-like N-terminal" evidence="2">
    <location>
        <begin position="17"/>
        <end position="181"/>
    </location>
</feature>
<evidence type="ECO:0008006" key="5">
    <source>
        <dbReference type="Google" id="ProtNLM"/>
    </source>
</evidence>
<dbReference type="STRING" id="1703779.AMJ83_10130"/>
<evidence type="ECO:0000259" key="1">
    <source>
        <dbReference type="Pfam" id="PF00534"/>
    </source>
</evidence>
<organism evidence="3 4">
    <name type="scientific">candidate division WOR_3 bacterium SM23_42</name>
    <dbReference type="NCBI Taxonomy" id="1703779"/>
    <lineage>
        <taxon>Bacteria</taxon>
        <taxon>Bacteria division WOR-3</taxon>
    </lineage>
</organism>
<dbReference type="PANTHER" id="PTHR12526">
    <property type="entry name" value="GLYCOSYLTRANSFERASE"/>
    <property type="match status" value="1"/>
</dbReference>
<accession>A0A0S8FQ81</accession>